<dbReference type="AlphaFoldDB" id="A0A060N380"/>
<proteinExistence type="predicted"/>
<gene>
    <name evidence="1" type="ORF">CBO05P1_197</name>
</gene>
<reference evidence="1" key="1">
    <citation type="submission" date="2013-10" db="EMBL/GenBank/DDBJ databases">
        <title>Draft genome sequence of Clostridium botulinum type B strain Osaka05.</title>
        <authorList>
            <person name="Sakaguchi Y."/>
            <person name="Hosomi K."/>
            <person name="Uchiyama J."/>
            <person name="Ogura Y."/>
            <person name="Sakaguchi M."/>
            <person name="Kohda T."/>
            <person name="Mukamoto M."/>
            <person name="Misawa N."/>
            <person name="Matsuzaki S."/>
            <person name="Hayashi T."/>
            <person name="Kozaki S."/>
        </authorList>
    </citation>
    <scope>NUCLEOTIDE SEQUENCE</scope>
    <source>
        <strain evidence="1">Osaka05</strain>
    </source>
</reference>
<dbReference type="InterPro" id="IPR037261">
    <property type="entry name" value="YonK_sf"/>
</dbReference>
<organism evidence="1">
    <name type="scientific">Clostridium botulinum B str. Osaka05</name>
    <dbReference type="NCBI Taxonomy" id="1407017"/>
    <lineage>
        <taxon>Bacteria</taxon>
        <taxon>Bacillati</taxon>
        <taxon>Bacillota</taxon>
        <taxon>Clostridia</taxon>
        <taxon>Eubacteriales</taxon>
        <taxon>Clostridiaceae</taxon>
        <taxon>Clostridium</taxon>
    </lineage>
</organism>
<dbReference type="Gene3D" id="6.20.120.10">
    <property type="match status" value="1"/>
</dbReference>
<accession>A0A060N380</accession>
<evidence type="ECO:0000313" key="1">
    <source>
        <dbReference type="EMBL" id="BAO04916.1"/>
    </source>
</evidence>
<name>A0A060N380_CLOBO</name>
<dbReference type="Proteomes" id="UP000054164">
    <property type="component" value="Unassembled WGS sequence"/>
</dbReference>
<protein>
    <recommendedName>
        <fullName evidence="2">Bacillus phage SPbeta YonK domain-containing protein</fullName>
    </recommendedName>
</protein>
<evidence type="ECO:0008006" key="2">
    <source>
        <dbReference type="Google" id="ProtNLM"/>
    </source>
</evidence>
<dbReference type="EMBL" id="BA000058">
    <property type="protein sequence ID" value="BAO04916.1"/>
    <property type="molecule type" value="Genomic_DNA"/>
</dbReference>
<dbReference type="RefSeq" id="WP_030031998.1">
    <property type="nucleotide sequence ID" value="NZ_BA000058.1"/>
</dbReference>
<dbReference type="HOGENOM" id="CLU_2859705_0_0_9"/>
<sequence>MAKQSLNTTFKNAEITEEDGIFTVTESSKDETKVYNLTEVLRSHLNMEGLSIRIAKDSELPSEE</sequence>